<gene>
    <name evidence="1" type="ORF">DEO72_LG7g1386</name>
</gene>
<proteinExistence type="predicted"/>
<organism evidence="1 2">
    <name type="scientific">Vigna unguiculata</name>
    <name type="common">Cowpea</name>
    <dbReference type="NCBI Taxonomy" id="3917"/>
    <lineage>
        <taxon>Eukaryota</taxon>
        <taxon>Viridiplantae</taxon>
        <taxon>Streptophyta</taxon>
        <taxon>Embryophyta</taxon>
        <taxon>Tracheophyta</taxon>
        <taxon>Spermatophyta</taxon>
        <taxon>Magnoliopsida</taxon>
        <taxon>eudicotyledons</taxon>
        <taxon>Gunneridae</taxon>
        <taxon>Pentapetalae</taxon>
        <taxon>rosids</taxon>
        <taxon>fabids</taxon>
        <taxon>Fabales</taxon>
        <taxon>Fabaceae</taxon>
        <taxon>Papilionoideae</taxon>
        <taxon>50 kb inversion clade</taxon>
        <taxon>NPAAA clade</taxon>
        <taxon>indigoferoid/millettioid clade</taxon>
        <taxon>Phaseoleae</taxon>
        <taxon>Vigna</taxon>
    </lineage>
</organism>
<dbReference type="EMBL" id="CP039351">
    <property type="protein sequence ID" value="QCE00100.1"/>
    <property type="molecule type" value="Genomic_DNA"/>
</dbReference>
<dbReference type="AlphaFoldDB" id="A0A4D6MF89"/>
<protein>
    <submittedName>
        <fullName evidence="1">Uncharacterized protein</fullName>
    </submittedName>
</protein>
<keyword evidence="2" id="KW-1185">Reference proteome</keyword>
<accession>A0A4D6MF89</accession>
<evidence type="ECO:0000313" key="1">
    <source>
        <dbReference type="EMBL" id="QCE00100.1"/>
    </source>
</evidence>
<dbReference type="Proteomes" id="UP000501690">
    <property type="component" value="Linkage Group LG7"/>
</dbReference>
<evidence type="ECO:0000313" key="2">
    <source>
        <dbReference type="Proteomes" id="UP000501690"/>
    </source>
</evidence>
<name>A0A4D6MF89_VIGUN</name>
<reference evidence="1 2" key="1">
    <citation type="submission" date="2019-04" db="EMBL/GenBank/DDBJ databases">
        <title>An improved genome assembly and genetic linkage map for asparagus bean, Vigna unguiculata ssp. sesquipedialis.</title>
        <authorList>
            <person name="Xia Q."/>
            <person name="Zhang R."/>
            <person name="Dong Y."/>
        </authorList>
    </citation>
    <scope>NUCLEOTIDE SEQUENCE [LARGE SCALE GENOMIC DNA]</scope>
    <source>
        <tissue evidence="1">Leaf</tissue>
    </source>
</reference>
<sequence length="181" mass="20373">MKEARERRVKVLLFSKGKKVCKESENINLEREFQPHRQAIYGVRALFHCISGRERWNQNLIRRLAIYDLPPGNDWSSGLVCELRSGGWKENLGTTGRISALRGAWQQGCARQAVSEKQWHWKGAGAWQRVGTARRSGPMSPSGAKCYAGSPFLFVYGDDRVIRYMGADVDTGDVVDAQATE</sequence>